<protein>
    <submittedName>
        <fullName evidence="1">Uncharacterized protein</fullName>
    </submittedName>
</protein>
<evidence type="ECO:0000313" key="2">
    <source>
        <dbReference type="Proteomes" id="UP000479000"/>
    </source>
</evidence>
<proteinExistence type="predicted"/>
<keyword evidence="2" id="KW-1185">Reference proteome</keyword>
<reference evidence="1 2" key="1">
    <citation type="submission" date="2020-02" db="EMBL/GenBank/DDBJ databases">
        <authorList>
            <person name="Ferguson B K."/>
        </authorList>
    </citation>
    <scope>NUCLEOTIDE SEQUENCE [LARGE SCALE GENOMIC DNA]</scope>
</reference>
<dbReference type="AlphaFoldDB" id="A0A6H5GNK6"/>
<gene>
    <name evidence="1" type="ORF">NTEN_LOCUS10470</name>
</gene>
<dbReference type="EMBL" id="CADCXU010015700">
    <property type="protein sequence ID" value="CAB0004993.1"/>
    <property type="molecule type" value="Genomic_DNA"/>
</dbReference>
<sequence length="51" mass="6191">MKQRKRPTRTVIIFSIYRRLCIFVLSQTTSGRQIFKYVSKSLKRRLEKISE</sequence>
<organism evidence="1 2">
    <name type="scientific">Nesidiocoris tenuis</name>
    <dbReference type="NCBI Taxonomy" id="355587"/>
    <lineage>
        <taxon>Eukaryota</taxon>
        <taxon>Metazoa</taxon>
        <taxon>Ecdysozoa</taxon>
        <taxon>Arthropoda</taxon>
        <taxon>Hexapoda</taxon>
        <taxon>Insecta</taxon>
        <taxon>Pterygota</taxon>
        <taxon>Neoptera</taxon>
        <taxon>Paraneoptera</taxon>
        <taxon>Hemiptera</taxon>
        <taxon>Heteroptera</taxon>
        <taxon>Panheteroptera</taxon>
        <taxon>Cimicomorpha</taxon>
        <taxon>Miridae</taxon>
        <taxon>Dicyphina</taxon>
        <taxon>Nesidiocoris</taxon>
    </lineage>
</organism>
<evidence type="ECO:0000313" key="1">
    <source>
        <dbReference type="EMBL" id="CAB0004993.1"/>
    </source>
</evidence>
<feature type="non-terminal residue" evidence="1">
    <location>
        <position position="51"/>
    </location>
</feature>
<dbReference type="Proteomes" id="UP000479000">
    <property type="component" value="Unassembled WGS sequence"/>
</dbReference>
<accession>A0A6H5GNK6</accession>
<name>A0A6H5GNK6_9HEMI</name>